<dbReference type="Gene3D" id="3.10.10.10">
    <property type="entry name" value="HIV Type 1 Reverse Transcriptase, subunit A, domain 1"/>
    <property type="match status" value="2"/>
</dbReference>
<dbReference type="GO" id="GO:0015074">
    <property type="term" value="P:DNA integration"/>
    <property type="evidence" value="ECO:0007669"/>
    <property type="project" value="InterPro"/>
</dbReference>
<organism evidence="3">
    <name type="scientific">Fagus sylvatica</name>
    <name type="common">Beechnut</name>
    <dbReference type="NCBI Taxonomy" id="28930"/>
    <lineage>
        <taxon>Eukaryota</taxon>
        <taxon>Viridiplantae</taxon>
        <taxon>Streptophyta</taxon>
        <taxon>Embryophyta</taxon>
        <taxon>Tracheophyta</taxon>
        <taxon>Spermatophyta</taxon>
        <taxon>Magnoliopsida</taxon>
        <taxon>eudicotyledons</taxon>
        <taxon>Gunneridae</taxon>
        <taxon>Pentapetalae</taxon>
        <taxon>rosids</taxon>
        <taxon>fabids</taxon>
        <taxon>Fagales</taxon>
        <taxon>Fagaceae</taxon>
        <taxon>Fagus</taxon>
    </lineage>
</organism>
<dbReference type="PANTHER" id="PTHR37984:SF5">
    <property type="entry name" value="PROTEIN NYNRIN-LIKE"/>
    <property type="match status" value="1"/>
</dbReference>
<evidence type="ECO:0000256" key="1">
    <source>
        <dbReference type="SAM" id="MobiDB-lite"/>
    </source>
</evidence>
<feature type="compositionally biased region" description="Polar residues" evidence="1">
    <location>
        <begin position="11"/>
        <end position="20"/>
    </location>
</feature>
<feature type="compositionally biased region" description="Basic and acidic residues" evidence="1">
    <location>
        <begin position="22"/>
        <end position="33"/>
    </location>
</feature>
<dbReference type="InterPro" id="IPR041588">
    <property type="entry name" value="Integrase_H2C2"/>
</dbReference>
<dbReference type="CDD" id="cd01647">
    <property type="entry name" value="RT_LTR"/>
    <property type="match status" value="1"/>
</dbReference>
<dbReference type="SUPFAM" id="SSF53098">
    <property type="entry name" value="Ribonuclease H-like"/>
    <property type="match status" value="1"/>
</dbReference>
<dbReference type="InterPro" id="IPR043128">
    <property type="entry name" value="Rev_trsase/Diguanyl_cyclase"/>
</dbReference>
<dbReference type="EMBL" id="OIVN01003779">
    <property type="protein sequence ID" value="SPD13523.1"/>
    <property type="molecule type" value="Genomic_DNA"/>
</dbReference>
<dbReference type="InterPro" id="IPR000477">
    <property type="entry name" value="RT_dom"/>
</dbReference>
<accession>A0A2N9HP59</accession>
<feature type="compositionally biased region" description="Basic and acidic residues" evidence="1">
    <location>
        <begin position="63"/>
        <end position="81"/>
    </location>
</feature>
<sequence>MPPKSGPGRSQDVSVTQGENSHPIDHEVHHEDTNPPLPTVMFDMIKALQASQHEVIGMIKELKDEKNSRNHRELPEGKEVQRNPLPQRTNGRGATAVVIHGNVADLDMDKEEASPLESTIMALQKSSKFRSLFEVHVSRAYLKTTNAISFMDEYMEVQYPDHKCPLYLTEDPSKKLGGAIPSCCVIQEVVRNPDEGLMEESQEEVNYQPSLAAEDLEYDEMSGLDPGLVAHALNVELGTRPVVQPMRTFHLEVEAQITKEIQKLLTVGFVKPIQHPQWLSNIVPAGHEMFFFIDGFSGYNQIRMSLKDAEKTAFWTPIGNFYYIVMPFGLKNVGATYQRTMTTIFHCMIHWKIEDYVDDVVVKSKTGEGHLETLRKVLERCRVYKLRMNPLKCAFGISTGKFLGFLVHKGGIDVDLAKATAIATMKPPTNNMRSLQSRQTTIKSQTIAEMMAQFPSEDGFCISDEVLGEVHEVAMVDHTNFSWTLRFDRSSVITEGVAGIVLSREGHQAVAMSFKLGFPCSNNVAEYEAYLTGLAIAYEIGIKYLKKLEEKFYILTIEYAYRSENRYADALTALGSQVAFEEASTDITIVKRDTPITNPLEQKLVEPPMSKNDWRTPIKAALVNGYRAAGSTTAGDVPVESVSGIGCDTATADSNKKSLKVLKDYTLIGDQLYIRLPRGILARCLGKKEATKRLLDVHAKTCGHDKRILPEAHGEAYKLKRQAFRYFTEGSSLFKKGLTREPLRCLGPSESRAALKKAQAGECGEHQGKKKLYPQLLNLGYYWPTMKKDVAEFVKTCHTCQWVEAIPLKKATDAVIANFIWKHIICRFGIPHKIVTDNGTFFINKDVRAMTKHYRVKHLKSSPYYPQGNGQAKATNRMLLRILSKMVFNYGKNWGFHLSDVLWAYQLSPKIATSFSPIPVGLWHRAYSKIVKERIFATSQLVLKTVDYVRRGLPSPSKFASNWEGPYVIREAHASGYYKLSKADGTVLVGPSEWEVVETLPCLDSRGGKPLSLPFLLCRDKGISPTRETLLSLPFLPYQGKGTSPMEETSFVFALLVASW</sequence>
<dbReference type="Gene3D" id="3.30.420.10">
    <property type="entry name" value="Ribonuclease H-like superfamily/Ribonuclease H"/>
    <property type="match status" value="1"/>
</dbReference>
<dbReference type="Pfam" id="PF00078">
    <property type="entry name" value="RVT_1"/>
    <property type="match status" value="1"/>
</dbReference>
<evidence type="ECO:0000259" key="2">
    <source>
        <dbReference type="PROSITE" id="PS50994"/>
    </source>
</evidence>
<dbReference type="InterPro" id="IPR043502">
    <property type="entry name" value="DNA/RNA_pol_sf"/>
</dbReference>
<dbReference type="PANTHER" id="PTHR37984">
    <property type="entry name" value="PROTEIN CBG26694"/>
    <property type="match status" value="1"/>
</dbReference>
<name>A0A2N9HP59_FAGSY</name>
<evidence type="ECO:0000313" key="3">
    <source>
        <dbReference type="EMBL" id="SPD13523.1"/>
    </source>
</evidence>
<reference evidence="3" key="1">
    <citation type="submission" date="2018-02" db="EMBL/GenBank/DDBJ databases">
        <authorList>
            <person name="Cohen D.B."/>
            <person name="Kent A.D."/>
        </authorList>
    </citation>
    <scope>NUCLEOTIDE SEQUENCE</scope>
</reference>
<feature type="region of interest" description="Disordered" evidence="1">
    <location>
        <begin position="63"/>
        <end position="91"/>
    </location>
</feature>
<dbReference type="PROSITE" id="PS50994">
    <property type="entry name" value="INTEGRASE"/>
    <property type="match status" value="1"/>
</dbReference>
<dbReference type="InterPro" id="IPR012337">
    <property type="entry name" value="RNaseH-like_sf"/>
</dbReference>
<dbReference type="Gene3D" id="3.30.70.270">
    <property type="match status" value="1"/>
</dbReference>
<dbReference type="InterPro" id="IPR050951">
    <property type="entry name" value="Retrovirus_Pol_polyprotein"/>
</dbReference>
<dbReference type="InterPro" id="IPR036397">
    <property type="entry name" value="RNaseH_sf"/>
</dbReference>
<dbReference type="AlphaFoldDB" id="A0A2N9HP59"/>
<dbReference type="InterPro" id="IPR001584">
    <property type="entry name" value="Integrase_cat-core"/>
</dbReference>
<dbReference type="Pfam" id="PF17921">
    <property type="entry name" value="Integrase_H2C2"/>
    <property type="match status" value="1"/>
</dbReference>
<feature type="region of interest" description="Disordered" evidence="1">
    <location>
        <begin position="1"/>
        <end position="35"/>
    </location>
</feature>
<dbReference type="SUPFAM" id="SSF56672">
    <property type="entry name" value="DNA/RNA polymerases"/>
    <property type="match status" value="1"/>
</dbReference>
<protein>
    <recommendedName>
        <fullName evidence="2">Integrase catalytic domain-containing protein</fullName>
    </recommendedName>
</protein>
<gene>
    <name evidence="3" type="ORF">FSB_LOCUS41405</name>
</gene>
<proteinExistence type="predicted"/>
<feature type="domain" description="Integrase catalytic" evidence="2">
    <location>
        <begin position="801"/>
        <end position="927"/>
    </location>
</feature>
<dbReference type="GO" id="GO:0003676">
    <property type="term" value="F:nucleic acid binding"/>
    <property type="evidence" value="ECO:0007669"/>
    <property type="project" value="InterPro"/>
</dbReference>